<sequence>MSRRTHKRVPLCTRHRSDTPWSFILRIVNKERRDVLVKLVPTDGEELKIFQLFKTGLLCEDELTTIIPALDTLTFDERWSFIVMPRWGDISELAARGFNNVECALEFARSMLKGLTILHKNLIAHRDIKTKKHASQLHTKRLYG</sequence>
<keyword evidence="2" id="KW-1185">Reference proteome</keyword>
<accession>A0AAW0FI73</accession>
<proteinExistence type="predicted"/>
<dbReference type="AlphaFoldDB" id="A0AAW0FI73"/>
<reference evidence="1 2" key="1">
    <citation type="submission" date="2022-09" db="EMBL/GenBank/DDBJ databases">
        <authorList>
            <person name="Palmer J.M."/>
        </authorList>
    </citation>
    <scope>NUCLEOTIDE SEQUENCE [LARGE SCALE GENOMIC DNA]</scope>
    <source>
        <strain evidence="1 2">DSM 7382</strain>
    </source>
</reference>
<dbReference type="SUPFAM" id="SSF56112">
    <property type="entry name" value="Protein kinase-like (PK-like)"/>
    <property type="match status" value="1"/>
</dbReference>
<gene>
    <name evidence="1" type="ORF">QCA50_020713</name>
</gene>
<name>A0AAW0FI73_9APHY</name>
<dbReference type="Proteomes" id="UP001385951">
    <property type="component" value="Unassembled WGS sequence"/>
</dbReference>
<evidence type="ECO:0000313" key="1">
    <source>
        <dbReference type="EMBL" id="KAK7676330.1"/>
    </source>
</evidence>
<dbReference type="InterPro" id="IPR011009">
    <property type="entry name" value="Kinase-like_dom_sf"/>
</dbReference>
<evidence type="ECO:0000313" key="2">
    <source>
        <dbReference type="Proteomes" id="UP001385951"/>
    </source>
</evidence>
<dbReference type="Gene3D" id="1.10.510.10">
    <property type="entry name" value="Transferase(Phosphotransferase) domain 1"/>
    <property type="match status" value="1"/>
</dbReference>
<protein>
    <recommendedName>
        <fullName evidence="3">Protein kinase domain-containing protein</fullName>
    </recommendedName>
</protein>
<evidence type="ECO:0008006" key="3">
    <source>
        <dbReference type="Google" id="ProtNLM"/>
    </source>
</evidence>
<dbReference type="EMBL" id="JASBNA010000122">
    <property type="protein sequence ID" value="KAK7676330.1"/>
    <property type="molecule type" value="Genomic_DNA"/>
</dbReference>
<comment type="caution">
    <text evidence="1">The sequence shown here is derived from an EMBL/GenBank/DDBJ whole genome shotgun (WGS) entry which is preliminary data.</text>
</comment>
<organism evidence="1 2">
    <name type="scientific">Cerrena zonata</name>
    <dbReference type="NCBI Taxonomy" id="2478898"/>
    <lineage>
        <taxon>Eukaryota</taxon>
        <taxon>Fungi</taxon>
        <taxon>Dikarya</taxon>
        <taxon>Basidiomycota</taxon>
        <taxon>Agaricomycotina</taxon>
        <taxon>Agaricomycetes</taxon>
        <taxon>Polyporales</taxon>
        <taxon>Cerrenaceae</taxon>
        <taxon>Cerrena</taxon>
    </lineage>
</organism>